<proteinExistence type="predicted"/>
<dbReference type="OrthoDB" id="8455288at2"/>
<dbReference type="Pfam" id="PF05930">
    <property type="entry name" value="Phage_AlpA"/>
    <property type="match status" value="1"/>
</dbReference>
<comment type="caution">
    <text evidence="1">The sequence shown here is derived from an EMBL/GenBank/DDBJ whole genome shotgun (WGS) entry which is preliminary data.</text>
</comment>
<dbReference type="Gene3D" id="1.10.238.160">
    <property type="match status" value="1"/>
</dbReference>
<evidence type="ECO:0000313" key="1">
    <source>
        <dbReference type="EMBL" id="OEY70374.1"/>
    </source>
</evidence>
<dbReference type="AlphaFoldDB" id="A0A1E7Q854"/>
<organism evidence="1 2">
    <name type="scientific">Rheinheimera salexigens</name>
    <dbReference type="NCBI Taxonomy" id="1628148"/>
    <lineage>
        <taxon>Bacteria</taxon>
        <taxon>Pseudomonadati</taxon>
        <taxon>Pseudomonadota</taxon>
        <taxon>Gammaproteobacteria</taxon>
        <taxon>Chromatiales</taxon>
        <taxon>Chromatiaceae</taxon>
        <taxon>Rheinheimera</taxon>
    </lineage>
</organism>
<dbReference type="InterPro" id="IPR010260">
    <property type="entry name" value="AlpA"/>
</dbReference>
<dbReference type="EMBL" id="MKEK01000001">
    <property type="protein sequence ID" value="OEY70374.1"/>
    <property type="molecule type" value="Genomic_DNA"/>
</dbReference>
<gene>
    <name evidence="1" type="ORF">BI198_12905</name>
</gene>
<evidence type="ECO:0000313" key="2">
    <source>
        <dbReference type="Proteomes" id="UP000242258"/>
    </source>
</evidence>
<dbReference type="Proteomes" id="UP000242258">
    <property type="component" value="Unassembled WGS sequence"/>
</dbReference>
<protein>
    <submittedName>
        <fullName evidence="1">AlpA family transcriptional regulator</fullName>
    </submittedName>
</protein>
<sequence>MQLIKLPDVLKKVPVSKTTWYAMVKSGEAPAPFKLGARSVAWSEQQIDEWIKTRERIASNVGILQS</sequence>
<keyword evidence="2" id="KW-1185">Reference proteome</keyword>
<dbReference type="RefSeq" id="WP_070049928.1">
    <property type="nucleotide sequence ID" value="NZ_CBCSDO010000009.1"/>
</dbReference>
<accession>A0A1E7Q854</accession>
<dbReference type="STRING" id="1628148.BI198_12905"/>
<reference evidence="2" key="1">
    <citation type="submission" date="2016-09" db="EMBL/GenBank/DDBJ databases">
        <authorList>
            <person name="Wan X."/>
            <person name="Hou S."/>
        </authorList>
    </citation>
    <scope>NUCLEOTIDE SEQUENCE [LARGE SCALE GENOMIC DNA]</scope>
    <source>
        <strain evidence="2">KH87</strain>
    </source>
</reference>
<name>A0A1E7Q854_9GAMM</name>